<keyword evidence="4" id="KW-0812">Transmembrane</keyword>
<protein>
    <submittedName>
        <fullName evidence="8">Truncated conjugal transfer protein, traK</fullName>
    </submittedName>
</protein>
<dbReference type="NCBIfam" id="NF045973">
    <property type="entry name" value="conju_CD1115"/>
    <property type="match status" value="1"/>
</dbReference>
<accession>A0A6G7QQ55</accession>
<dbReference type="InterPro" id="IPR027417">
    <property type="entry name" value="P-loop_NTPase"/>
</dbReference>
<dbReference type="GO" id="GO:0005886">
    <property type="term" value="C:plasma membrane"/>
    <property type="evidence" value="ECO:0007669"/>
    <property type="project" value="UniProtKB-SubCell"/>
</dbReference>
<feature type="compositionally biased region" description="Basic and acidic residues" evidence="7">
    <location>
        <begin position="412"/>
        <end position="425"/>
    </location>
</feature>
<feature type="region of interest" description="Disordered" evidence="7">
    <location>
        <begin position="296"/>
        <end position="319"/>
    </location>
</feature>
<evidence type="ECO:0000256" key="3">
    <source>
        <dbReference type="ARBA" id="ARBA00022475"/>
    </source>
</evidence>
<reference evidence="8" key="1">
    <citation type="submission" date="2018-03" db="EMBL/GenBank/DDBJ databases">
        <title>Tn1546-ermB-carrying plasmid.</title>
        <authorList>
            <person name="Wan TW."/>
        </authorList>
    </citation>
    <scope>NUCLEOTIDE SEQUENCE</scope>
    <source>
        <strain evidence="8">NTUH_3874</strain>
        <plasmid evidence="8">pNTUH_3874</plasmid>
    </source>
</reference>
<feature type="compositionally biased region" description="Acidic residues" evidence="7">
    <location>
        <begin position="467"/>
        <end position="484"/>
    </location>
</feature>
<dbReference type="PANTHER" id="PTHR37937:SF1">
    <property type="entry name" value="CONJUGATIVE TRANSFER: DNA TRANSPORT"/>
    <property type="match status" value="1"/>
</dbReference>
<evidence type="ECO:0000256" key="6">
    <source>
        <dbReference type="ARBA" id="ARBA00023136"/>
    </source>
</evidence>
<feature type="region of interest" description="Disordered" evidence="7">
    <location>
        <begin position="412"/>
        <end position="484"/>
    </location>
</feature>
<evidence type="ECO:0000313" key="8">
    <source>
        <dbReference type="EMBL" id="BBD49672.1"/>
    </source>
</evidence>
<dbReference type="AlphaFoldDB" id="A0A6G7QQ55"/>
<keyword evidence="8" id="KW-0614">Plasmid</keyword>
<name>A0A6G7QQ55_STAAU</name>
<evidence type="ECO:0000256" key="4">
    <source>
        <dbReference type="ARBA" id="ARBA00022692"/>
    </source>
</evidence>
<dbReference type="InterPro" id="IPR051539">
    <property type="entry name" value="T4SS-coupling_protein"/>
</dbReference>
<dbReference type="Pfam" id="PF02534">
    <property type="entry name" value="T4SS-DNA_transf"/>
    <property type="match status" value="1"/>
</dbReference>
<proteinExistence type="inferred from homology"/>
<evidence type="ECO:0000256" key="1">
    <source>
        <dbReference type="ARBA" id="ARBA00004651"/>
    </source>
</evidence>
<evidence type="ECO:0000256" key="7">
    <source>
        <dbReference type="SAM" id="MobiDB-lite"/>
    </source>
</evidence>
<feature type="compositionally biased region" description="Basic and acidic residues" evidence="7">
    <location>
        <begin position="457"/>
        <end position="466"/>
    </location>
</feature>
<organism evidence="8">
    <name type="scientific">Staphylococcus aureus</name>
    <dbReference type="NCBI Taxonomy" id="1280"/>
    <lineage>
        <taxon>Bacteria</taxon>
        <taxon>Bacillati</taxon>
        <taxon>Bacillota</taxon>
        <taxon>Bacilli</taxon>
        <taxon>Bacillales</taxon>
        <taxon>Staphylococcaceae</taxon>
        <taxon>Staphylococcus</taxon>
    </lineage>
</organism>
<dbReference type="EMBL" id="LC377538">
    <property type="protein sequence ID" value="BBD49672.1"/>
    <property type="molecule type" value="Genomic_DNA"/>
</dbReference>
<dbReference type="PANTHER" id="PTHR37937">
    <property type="entry name" value="CONJUGATIVE TRANSFER: DNA TRANSPORT"/>
    <property type="match status" value="1"/>
</dbReference>
<dbReference type="SUPFAM" id="SSF52540">
    <property type="entry name" value="P-loop containing nucleoside triphosphate hydrolases"/>
    <property type="match status" value="1"/>
</dbReference>
<feature type="compositionally biased region" description="Basic and acidic residues" evidence="7">
    <location>
        <begin position="296"/>
        <end position="310"/>
    </location>
</feature>
<keyword evidence="3" id="KW-1003">Cell membrane</keyword>
<dbReference type="InterPro" id="IPR003688">
    <property type="entry name" value="TraG/VirD4"/>
</dbReference>
<keyword evidence="5" id="KW-1133">Transmembrane helix</keyword>
<keyword evidence="6" id="KW-0472">Membrane</keyword>
<comment type="subcellular location">
    <subcellularLocation>
        <location evidence="1">Cell membrane</location>
        <topology evidence="1">Multi-pass membrane protein</topology>
    </subcellularLocation>
</comment>
<evidence type="ECO:0000256" key="5">
    <source>
        <dbReference type="ARBA" id="ARBA00022989"/>
    </source>
</evidence>
<comment type="similarity">
    <text evidence="2">Belongs to the VirD4/TraG family.</text>
</comment>
<sequence length="484" mass="55866">MQGYDTYVVNYDNMQASNRVNNLDYVEKDRDAQSVATTIVDSANKDGKKDVWYYSQLALLKALILYVKYEEHPSKRNLGGILDFLQEFDTEKDEETNESSLDRQFSLLDKKHPARRSYELGFKKSKGEMQGSIIVSLLTTLSTYVDEEVDHFTSFSDFHLQDIGKKKTIVYVIIPTMDSSWEGLTNLFFTQLFDELYKLASKHYAKLPINVNFMLDEFVNLGKFPNFEKFLATCRGYGIGVTTIIQSIPQLIDKYNENQAEAIIGNCATKILLNAPNKKTAEYIKSLLDKATVRVDTENETKQHGGDDSSKGSTSEGYNYIGRDLMTSQELTQMPDDQSIILVSNKHPIKAKKAFQFKMFPNYTEKFKFSQTEYVGEPSQEQLIRYEEEVKNYESNLEQRNKDKAQIQDEIDQKREQQNKEKEEAMLAEAENLFFSEDEEEAPVNTPIPDKNEESEENKKDTKDNNDSSEDEVDEDFFFDENIK</sequence>
<geneLocation type="plasmid" evidence="8">
    <name>pNTUH_3874</name>
</geneLocation>
<dbReference type="CDD" id="cd01127">
    <property type="entry name" value="TrwB_TraG_TraD_VirD4"/>
    <property type="match status" value="1"/>
</dbReference>
<dbReference type="Gene3D" id="3.40.50.300">
    <property type="entry name" value="P-loop containing nucleotide triphosphate hydrolases"/>
    <property type="match status" value="1"/>
</dbReference>
<evidence type="ECO:0000256" key="2">
    <source>
        <dbReference type="ARBA" id="ARBA00008806"/>
    </source>
</evidence>